<reference evidence="2" key="1">
    <citation type="journal article" date="2019" name="Plant J.">
        <title>Chlorella vulgaris genome assembly and annotation reveals the molecular basis for metabolic acclimation to high light conditions.</title>
        <authorList>
            <person name="Cecchin M."/>
            <person name="Marcolungo L."/>
            <person name="Rossato M."/>
            <person name="Girolomoni L."/>
            <person name="Cosentino E."/>
            <person name="Cuine S."/>
            <person name="Li-Beisson Y."/>
            <person name="Delledonne M."/>
            <person name="Ballottari M."/>
        </authorList>
    </citation>
    <scope>NUCLEOTIDE SEQUENCE</scope>
    <source>
        <strain evidence="2">211/11P</strain>
    </source>
</reference>
<evidence type="ECO:0000256" key="1">
    <source>
        <dbReference type="SAM" id="SignalP"/>
    </source>
</evidence>
<comment type="caution">
    <text evidence="2">The sequence shown here is derived from an EMBL/GenBank/DDBJ whole genome shotgun (WGS) entry which is preliminary data.</text>
</comment>
<keyword evidence="3" id="KW-1185">Reference proteome</keyword>
<feature type="signal peptide" evidence="1">
    <location>
        <begin position="1"/>
        <end position="27"/>
    </location>
</feature>
<gene>
    <name evidence="2" type="ORF">D9Q98_004141</name>
</gene>
<dbReference type="EMBL" id="SIDB01000005">
    <property type="protein sequence ID" value="KAI3432593.1"/>
    <property type="molecule type" value="Genomic_DNA"/>
</dbReference>
<dbReference type="Proteomes" id="UP001055712">
    <property type="component" value="Unassembled WGS sequence"/>
</dbReference>
<reference evidence="2" key="2">
    <citation type="submission" date="2020-11" db="EMBL/GenBank/DDBJ databases">
        <authorList>
            <person name="Cecchin M."/>
            <person name="Marcolungo L."/>
            <person name="Rossato M."/>
            <person name="Girolomoni L."/>
            <person name="Cosentino E."/>
            <person name="Cuine S."/>
            <person name="Li-Beisson Y."/>
            <person name="Delledonne M."/>
            <person name="Ballottari M."/>
        </authorList>
    </citation>
    <scope>NUCLEOTIDE SEQUENCE</scope>
    <source>
        <strain evidence="2">211/11P</strain>
        <tissue evidence="2">Whole cell</tissue>
    </source>
</reference>
<accession>A0A9D4YYC6</accession>
<evidence type="ECO:0000313" key="2">
    <source>
        <dbReference type="EMBL" id="KAI3432593.1"/>
    </source>
</evidence>
<dbReference type="AlphaFoldDB" id="A0A9D4YYC6"/>
<feature type="chain" id="PRO_5039302381" evidence="1">
    <location>
        <begin position="28"/>
        <end position="283"/>
    </location>
</feature>
<organism evidence="2 3">
    <name type="scientific">Chlorella vulgaris</name>
    <name type="common">Green alga</name>
    <dbReference type="NCBI Taxonomy" id="3077"/>
    <lineage>
        <taxon>Eukaryota</taxon>
        <taxon>Viridiplantae</taxon>
        <taxon>Chlorophyta</taxon>
        <taxon>core chlorophytes</taxon>
        <taxon>Trebouxiophyceae</taxon>
        <taxon>Chlorellales</taxon>
        <taxon>Chlorellaceae</taxon>
        <taxon>Chlorella clade</taxon>
        <taxon>Chlorella</taxon>
    </lineage>
</organism>
<keyword evidence="1" id="KW-0732">Signal</keyword>
<proteinExistence type="predicted"/>
<name>A0A9D4YYC6_CHLVU</name>
<protein>
    <submittedName>
        <fullName evidence="2">Uncharacterized protein</fullName>
    </submittedName>
</protein>
<evidence type="ECO:0000313" key="3">
    <source>
        <dbReference type="Proteomes" id="UP001055712"/>
    </source>
</evidence>
<sequence length="283" mass="28830">MAPQTGGAAHPAGLLLLLAFAATTAWAQSVVIIENQVTGPANGQDSYVDVPQGNTNLRGQTFWTGAVGLTGSKLRLTSLSINVKASTSPVTITLSIYKFPTNQYHPLANDVPIFTNGPTSYTLLDPFGLDPSLGTYQPLTFDLRIAGQGLLVEPSTGYGITFTPQSGAFILNKDEPPWNDAFGRLHNNIGQQLSQPAASFSASAQPAASFSASAQPAASFSASAQPAASFSASAQPATSFSASAQPAASFSASAQPAASFSASTQPAASFSASAQPAASLAKA</sequence>